<evidence type="ECO:0000256" key="3">
    <source>
        <dbReference type="ARBA" id="ARBA00022692"/>
    </source>
</evidence>
<dbReference type="OrthoDB" id="6158851at2759"/>
<feature type="transmembrane region" description="Helical" evidence="7">
    <location>
        <begin position="176"/>
        <end position="198"/>
    </location>
</feature>
<feature type="region of interest" description="Disordered" evidence="6">
    <location>
        <begin position="325"/>
        <end position="346"/>
    </location>
</feature>
<dbReference type="EMBL" id="RQTK01000137">
    <property type="protein sequence ID" value="RUS86491.1"/>
    <property type="molecule type" value="Genomic_DNA"/>
</dbReference>
<keyword evidence="5 7" id="KW-0472">Membrane</keyword>
<evidence type="ECO:0000256" key="7">
    <source>
        <dbReference type="SAM" id="Phobius"/>
    </source>
</evidence>
<feature type="transmembrane region" description="Helical" evidence="7">
    <location>
        <begin position="461"/>
        <end position="481"/>
    </location>
</feature>
<dbReference type="InterPro" id="IPR036259">
    <property type="entry name" value="MFS_trans_sf"/>
</dbReference>
<dbReference type="AlphaFoldDB" id="A0A433TY34"/>
<keyword evidence="2" id="KW-0813">Transport</keyword>
<dbReference type="PANTHER" id="PTHR19432:SF35">
    <property type="entry name" value="SOLUTE CARRIER FAMILY 45 MEMBER 3 ISOFORM X1"/>
    <property type="match status" value="1"/>
</dbReference>
<evidence type="ECO:0000256" key="2">
    <source>
        <dbReference type="ARBA" id="ARBA00022448"/>
    </source>
</evidence>
<organism evidence="8 9">
    <name type="scientific">Elysia chlorotica</name>
    <name type="common">Eastern emerald elysia</name>
    <name type="synonym">Sea slug</name>
    <dbReference type="NCBI Taxonomy" id="188477"/>
    <lineage>
        <taxon>Eukaryota</taxon>
        <taxon>Metazoa</taxon>
        <taxon>Spiralia</taxon>
        <taxon>Lophotrochozoa</taxon>
        <taxon>Mollusca</taxon>
        <taxon>Gastropoda</taxon>
        <taxon>Heterobranchia</taxon>
        <taxon>Euthyneura</taxon>
        <taxon>Panpulmonata</taxon>
        <taxon>Sacoglossa</taxon>
        <taxon>Placobranchoidea</taxon>
        <taxon>Plakobranchidae</taxon>
        <taxon>Elysia</taxon>
    </lineage>
</organism>
<name>A0A433TY34_ELYCH</name>
<protein>
    <submittedName>
        <fullName evidence="8">Uncharacterized protein</fullName>
    </submittedName>
</protein>
<evidence type="ECO:0000256" key="4">
    <source>
        <dbReference type="ARBA" id="ARBA00022989"/>
    </source>
</evidence>
<keyword evidence="3 7" id="KW-0812">Transmembrane</keyword>
<evidence type="ECO:0000256" key="6">
    <source>
        <dbReference type="SAM" id="MobiDB-lite"/>
    </source>
</evidence>
<gene>
    <name evidence="8" type="ORF">EGW08_005741</name>
</gene>
<dbReference type="SUPFAM" id="SSF103473">
    <property type="entry name" value="MFS general substrate transporter"/>
    <property type="match status" value="1"/>
</dbReference>
<comment type="caution">
    <text evidence="8">The sequence shown here is derived from an EMBL/GenBank/DDBJ whole genome shotgun (WGS) entry which is preliminary data.</text>
</comment>
<dbReference type="GO" id="GO:0016020">
    <property type="term" value="C:membrane"/>
    <property type="evidence" value="ECO:0007669"/>
    <property type="project" value="UniProtKB-SubCell"/>
</dbReference>
<evidence type="ECO:0000313" key="8">
    <source>
        <dbReference type="EMBL" id="RUS86491.1"/>
    </source>
</evidence>
<feature type="compositionally biased region" description="Polar residues" evidence="6">
    <location>
        <begin position="327"/>
        <end position="336"/>
    </location>
</feature>
<feature type="transmembrane region" description="Helical" evidence="7">
    <location>
        <begin position="137"/>
        <end position="156"/>
    </location>
</feature>
<evidence type="ECO:0000256" key="5">
    <source>
        <dbReference type="ARBA" id="ARBA00023136"/>
    </source>
</evidence>
<feature type="transmembrane region" description="Helical" evidence="7">
    <location>
        <begin position="565"/>
        <end position="585"/>
    </location>
</feature>
<feature type="transmembrane region" description="Helical" evidence="7">
    <location>
        <begin position="516"/>
        <end position="536"/>
    </location>
</feature>
<feature type="transmembrane region" description="Helical" evidence="7">
    <location>
        <begin position="597"/>
        <end position="617"/>
    </location>
</feature>
<proteinExistence type="predicted"/>
<keyword evidence="9" id="KW-1185">Reference proteome</keyword>
<comment type="subcellular location">
    <subcellularLocation>
        <location evidence="1">Membrane</location>
        <topology evidence="1">Multi-pass membrane protein</topology>
    </subcellularLocation>
</comment>
<accession>A0A433TY34</accession>
<dbReference type="PANTHER" id="PTHR19432">
    <property type="entry name" value="SUGAR TRANSPORTER"/>
    <property type="match status" value="1"/>
</dbReference>
<dbReference type="Proteomes" id="UP000271974">
    <property type="component" value="Unassembled WGS sequence"/>
</dbReference>
<reference evidence="8 9" key="1">
    <citation type="submission" date="2019-01" db="EMBL/GenBank/DDBJ databases">
        <title>A draft genome assembly of the solar-powered sea slug Elysia chlorotica.</title>
        <authorList>
            <person name="Cai H."/>
            <person name="Li Q."/>
            <person name="Fang X."/>
            <person name="Li J."/>
            <person name="Curtis N.E."/>
            <person name="Altenburger A."/>
            <person name="Shibata T."/>
            <person name="Feng M."/>
            <person name="Maeda T."/>
            <person name="Schwartz J.A."/>
            <person name="Shigenobu S."/>
            <person name="Lundholm N."/>
            <person name="Nishiyama T."/>
            <person name="Yang H."/>
            <person name="Hasebe M."/>
            <person name="Li S."/>
            <person name="Pierce S.K."/>
            <person name="Wang J."/>
        </authorList>
    </citation>
    <scope>NUCLEOTIDE SEQUENCE [LARGE SCALE GENOMIC DNA]</scope>
    <source>
        <strain evidence="8">EC2010</strain>
        <tissue evidence="8">Whole organism of an adult</tissue>
    </source>
</reference>
<feature type="transmembrane region" description="Helical" evidence="7">
    <location>
        <begin position="409"/>
        <end position="431"/>
    </location>
</feature>
<sequence length="618" mass="67313">MIAMTFGLAVFVFGLVLLVIASCMKIQRLDTVLSVLHRETTGTTGTSFTTTGGHFNGSGDFYTLHDLGNMTEGQWAGQNSTTYSAEPNLDEKSSSCAAIVALSILGFMCLDMGFDLSIAISRASILDVVPKFQHKPVLVLATIVQSVAGFICATIGCFDLPTLLGSLFHTDGSAATLIFFCCVLLTTSFASFSLMGFANYRLSKRKRSSAAPKSDQSEPQRQSRTRKESFVLEAFDQLEERGVISVVCTATRLSHLEDNEVFASSSIAPGSPTAYKRPLLLDSLKTNYLTMSSGASMDSVFEDYAPSSNGFDAKSLEDEKHFKKSQDTLGTSISSNDSRKKLSVSSYNDADEDTLTHLETIKENGCMAIAPLGALNTTGAELTGAREQLPKPDNSGDSQERYRRMKIKLLILWLSSFFSVGSNLTFSLYSFNVLNLEIMGGDPAALPGSEGRHNYEAGLRLGSFANMVFYSAFLLISLTNTRVLQLLGEKCQFVLNHLLLIAGLVAVMLTERIDVFMIYMGCGGLFRPCMLTLPYVMAHQYAQEGMPPEDCESEPGPRKSHTGRVMTLIGLLVPCHYCLLSIMMGPLMEATGDPWVPLFYCLGSCTVSLGVFSFLFFV</sequence>
<keyword evidence="4 7" id="KW-1133">Transmembrane helix</keyword>
<dbReference type="GO" id="GO:0008506">
    <property type="term" value="F:sucrose:proton symporter activity"/>
    <property type="evidence" value="ECO:0007669"/>
    <property type="project" value="TreeGrafter"/>
</dbReference>
<feature type="region of interest" description="Disordered" evidence="6">
    <location>
        <begin position="208"/>
        <end position="227"/>
    </location>
</feature>
<evidence type="ECO:0000256" key="1">
    <source>
        <dbReference type="ARBA" id="ARBA00004141"/>
    </source>
</evidence>
<feature type="transmembrane region" description="Helical" evidence="7">
    <location>
        <begin position="493"/>
        <end position="510"/>
    </location>
</feature>
<evidence type="ECO:0000313" key="9">
    <source>
        <dbReference type="Proteomes" id="UP000271974"/>
    </source>
</evidence>